<evidence type="ECO:0000313" key="4">
    <source>
        <dbReference type="EMBL" id="MFB9105037.1"/>
    </source>
</evidence>
<feature type="compositionally biased region" description="Polar residues" evidence="1">
    <location>
        <begin position="231"/>
        <end position="242"/>
    </location>
</feature>
<feature type="region of interest" description="Disordered" evidence="1">
    <location>
        <begin position="216"/>
        <end position="242"/>
    </location>
</feature>
<name>A0ABV5GZH1_9FLAO</name>
<gene>
    <name evidence="4" type="ORF">ACFFU1_09005</name>
</gene>
<accession>A0ABV5GZH1</accession>
<evidence type="ECO:0000259" key="3">
    <source>
        <dbReference type="Pfam" id="PF10988"/>
    </source>
</evidence>
<dbReference type="EMBL" id="JBHMFA010000005">
    <property type="protein sequence ID" value="MFB9105037.1"/>
    <property type="molecule type" value="Genomic_DNA"/>
</dbReference>
<keyword evidence="2" id="KW-0732">Signal</keyword>
<dbReference type="Gene3D" id="2.160.20.120">
    <property type="match status" value="1"/>
</dbReference>
<proteinExistence type="predicted"/>
<dbReference type="Pfam" id="PF10988">
    <property type="entry name" value="DUF2807"/>
    <property type="match status" value="1"/>
</dbReference>
<feature type="domain" description="Putative auto-transporter adhesin head GIN" evidence="3">
    <location>
        <begin position="46"/>
        <end position="226"/>
    </location>
</feature>
<feature type="chain" id="PRO_5047419654" evidence="2">
    <location>
        <begin position="22"/>
        <end position="242"/>
    </location>
</feature>
<evidence type="ECO:0000256" key="1">
    <source>
        <dbReference type="SAM" id="MobiDB-lite"/>
    </source>
</evidence>
<keyword evidence="5" id="KW-1185">Reference proteome</keyword>
<dbReference type="InterPro" id="IPR021255">
    <property type="entry name" value="DUF2807"/>
</dbReference>
<comment type="caution">
    <text evidence="4">The sequence shown here is derived from an EMBL/GenBank/DDBJ whole genome shotgun (WGS) entry which is preliminary data.</text>
</comment>
<dbReference type="RefSeq" id="WP_290272806.1">
    <property type="nucleotide sequence ID" value="NZ_JAUFQP010000013.1"/>
</dbReference>
<protein>
    <submittedName>
        <fullName evidence="4">Head GIN domain-containing protein</fullName>
    </submittedName>
</protein>
<sequence length="242" mass="25646">MTTLTKIIVATILTLCLSSCNFDININSGVKGNGKVQIETRIITAPFSTIQATEGLDVYLTHSAEVSVRVEADSNLQELILAEVKNGVLKIHTEKSIGRCTSKKVYVSFNDISKIKATSGSDVISTNIIAVNDLELATSSGSDMDISVNTMNLKCKSSSGSDLKVSGKTETLEAEATSGSDIDAKKLMAQYSEVKASSGADIKLNTEKTLKAKATSGGDITYYGSPKQVEKMNSSSGSVKKK</sequence>
<reference evidence="4 5" key="1">
    <citation type="submission" date="2024-09" db="EMBL/GenBank/DDBJ databases">
        <authorList>
            <person name="Sun Q."/>
            <person name="Mori K."/>
        </authorList>
    </citation>
    <scope>NUCLEOTIDE SEQUENCE [LARGE SCALE GENOMIC DNA]</scope>
    <source>
        <strain evidence="4 5">CECT 8300</strain>
    </source>
</reference>
<evidence type="ECO:0000313" key="5">
    <source>
        <dbReference type="Proteomes" id="UP001589590"/>
    </source>
</evidence>
<evidence type="ECO:0000256" key="2">
    <source>
        <dbReference type="SAM" id="SignalP"/>
    </source>
</evidence>
<dbReference type="Proteomes" id="UP001589590">
    <property type="component" value="Unassembled WGS sequence"/>
</dbReference>
<feature type="signal peptide" evidence="2">
    <location>
        <begin position="1"/>
        <end position="21"/>
    </location>
</feature>
<organism evidence="4 5">
    <name type="scientific">Algibacter miyuki</name>
    <dbReference type="NCBI Taxonomy" id="1306933"/>
    <lineage>
        <taxon>Bacteria</taxon>
        <taxon>Pseudomonadati</taxon>
        <taxon>Bacteroidota</taxon>
        <taxon>Flavobacteriia</taxon>
        <taxon>Flavobacteriales</taxon>
        <taxon>Flavobacteriaceae</taxon>
        <taxon>Algibacter</taxon>
    </lineage>
</organism>